<comment type="similarity">
    <text evidence="2">Belongs to the methyltransferase superfamily. Trimethylguanosine synthase family.</text>
</comment>
<comment type="catalytic activity">
    <reaction evidence="4">
        <text>a 5'-end (N(7)-methyl 5'-triphosphoguanosine)-ribonucleoside in snoRNA + S-adenosyl-L-methionine = a 5'-end (N(2),N(7)-dimethyl 5'-triphosphoguanosine)-ribonucleoside in snoRNA + S-adenosyl-L-homocysteine + H(+)</text>
        <dbReference type="Rhea" id="RHEA:78475"/>
        <dbReference type="Rhea" id="RHEA-COMP:19086"/>
        <dbReference type="Rhea" id="RHEA-COMP:19088"/>
        <dbReference type="ChEBI" id="CHEBI:15378"/>
        <dbReference type="ChEBI" id="CHEBI:57856"/>
        <dbReference type="ChEBI" id="CHEBI:59789"/>
        <dbReference type="ChEBI" id="CHEBI:156461"/>
        <dbReference type="ChEBI" id="CHEBI:172880"/>
    </reaction>
    <physiologicalReaction direction="left-to-right" evidence="4">
        <dbReference type="Rhea" id="RHEA:78476"/>
    </physiologicalReaction>
</comment>
<evidence type="ECO:0000256" key="1">
    <source>
        <dbReference type="ARBA" id="ARBA00018517"/>
    </source>
</evidence>
<organism evidence="9 10">
    <name type="scientific">Trichobilharzia regenti</name>
    <name type="common">Nasal bird schistosome</name>
    <dbReference type="NCBI Taxonomy" id="157069"/>
    <lineage>
        <taxon>Eukaryota</taxon>
        <taxon>Metazoa</taxon>
        <taxon>Spiralia</taxon>
        <taxon>Lophotrochozoa</taxon>
        <taxon>Platyhelminthes</taxon>
        <taxon>Trematoda</taxon>
        <taxon>Digenea</taxon>
        <taxon>Strigeidida</taxon>
        <taxon>Schistosomatoidea</taxon>
        <taxon>Schistosomatidae</taxon>
        <taxon>Trichobilharzia</taxon>
    </lineage>
</organism>
<proteinExistence type="inferred from homology"/>
<feature type="region of interest" description="Disordered" evidence="8">
    <location>
        <begin position="215"/>
        <end position="246"/>
    </location>
</feature>
<evidence type="ECO:0000256" key="6">
    <source>
        <dbReference type="ARBA" id="ARBA00049075"/>
    </source>
</evidence>
<dbReference type="WBParaSite" id="TREG1_132990.1">
    <property type="protein sequence ID" value="TREG1_132990.1"/>
    <property type="gene ID" value="TREG1_132990"/>
</dbReference>
<comment type="catalytic activity">
    <reaction evidence="6">
        <text>a 5'-end (N(7)-methyl 5'-triphosphoguanosine)-ribonucleoside in snRNA + S-adenosyl-L-methionine = a 5'-end (N(2),N(7)-dimethyl 5'-triphosphoguanosine)-ribonucleoside in snRNA + S-adenosyl-L-homocysteine + H(+)</text>
        <dbReference type="Rhea" id="RHEA:78471"/>
        <dbReference type="Rhea" id="RHEA-COMP:19085"/>
        <dbReference type="Rhea" id="RHEA-COMP:19087"/>
        <dbReference type="ChEBI" id="CHEBI:15378"/>
        <dbReference type="ChEBI" id="CHEBI:57856"/>
        <dbReference type="ChEBI" id="CHEBI:59789"/>
        <dbReference type="ChEBI" id="CHEBI:156461"/>
        <dbReference type="ChEBI" id="CHEBI:172880"/>
    </reaction>
    <physiologicalReaction direction="left-to-right" evidence="6">
        <dbReference type="Rhea" id="RHEA:78472"/>
    </physiologicalReaction>
</comment>
<dbReference type="PANTHER" id="PTHR14741:SF32">
    <property type="entry name" value="TRIMETHYLGUANOSINE SYNTHASE"/>
    <property type="match status" value="1"/>
</dbReference>
<reference evidence="10" key="2">
    <citation type="submission" date="2023-11" db="UniProtKB">
        <authorList>
            <consortium name="WormBaseParasite"/>
        </authorList>
    </citation>
    <scope>IDENTIFICATION</scope>
</reference>
<dbReference type="Proteomes" id="UP000050795">
    <property type="component" value="Unassembled WGS sequence"/>
</dbReference>
<evidence type="ECO:0000256" key="8">
    <source>
        <dbReference type="SAM" id="MobiDB-lite"/>
    </source>
</evidence>
<evidence type="ECO:0000256" key="2">
    <source>
        <dbReference type="ARBA" id="ARBA00025783"/>
    </source>
</evidence>
<protein>
    <recommendedName>
        <fullName evidence="1">Trimethylguanosine synthase</fullName>
    </recommendedName>
    <alternativeName>
        <fullName evidence="7">Cap-specific guanine-N(2) methyltransferase</fullName>
    </alternativeName>
</protein>
<evidence type="ECO:0000256" key="5">
    <source>
        <dbReference type="ARBA" id="ARBA00048763"/>
    </source>
</evidence>
<keyword evidence="9" id="KW-1185">Reference proteome</keyword>
<dbReference type="PANTHER" id="PTHR14741">
    <property type="entry name" value="S-ADENOSYLMETHIONINE-DEPENDENT METHYLTRANSFERASE RELATED"/>
    <property type="match status" value="1"/>
</dbReference>
<dbReference type="InterPro" id="IPR019012">
    <property type="entry name" value="RNA_cap_Gua-N2-MeTrfase"/>
</dbReference>
<evidence type="ECO:0000256" key="3">
    <source>
        <dbReference type="ARBA" id="ARBA00047418"/>
    </source>
</evidence>
<comment type="catalytic activity">
    <reaction evidence="3">
        <text>a 5'-end (N(2),N(7)-dimethyl 5'-triphosphoguanosine)-ribonucleoside in snoRNA + S-adenosyl-L-methionine = a 5'-end (N(2),N(2),N(7)-trimethyl 5'-triphosphoguanosine)-ribonucleoside in snoRNA + S-adenosyl-L-homocysteine + H(+)</text>
        <dbReference type="Rhea" id="RHEA:78507"/>
        <dbReference type="Rhea" id="RHEA-COMP:19088"/>
        <dbReference type="Rhea" id="RHEA-COMP:19090"/>
        <dbReference type="ChEBI" id="CHEBI:15378"/>
        <dbReference type="ChEBI" id="CHEBI:57856"/>
        <dbReference type="ChEBI" id="CHEBI:59789"/>
        <dbReference type="ChEBI" id="CHEBI:167623"/>
        <dbReference type="ChEBI" id="CHEBI:172880"/>
    </reaction>
    <physiologicalReaction direction="left-to-right" evidence="3">
        <dbReference type="Rhea" id="RHEA:78508"/>
    </physiologicalReaction>
</comment>
<dbReference type="AlphaFoldDB" id="A0AA85J6W6"/>
<evidence type="ECO:0000256" key="4">
    <source>
        <dbReference type="ARBA" id="ARBA00048740"/>
    </source>
</evidence>
<dbReference type="InterPro" id="IPR029063">
    <property type="entry name" value="SAM-dependent_MTases_sf"/>
</dbReference>
<dbReference type="Gene3D" id="3.40.50.150">
    <property type="entry name" value="Vaccinia Virus protein VP39"/>
    <property type="match status" value="1"/>
</dbReference>
<dbReference type="GO" id="GO:0071164">
    <property type="term" value="F:RNA cap trimethylguanosine synthase activity"/>
    <property type="evidence" value="ECO:0007669"/>
    <property type="project" value="TreeGrafter"/>
</dbReference>
<reference evidence="9" key="1">
    <citation type="submission" date="2022-06" db="EMBL/GenBank/DDBJ databases">
        <authorList>
            <person name="Berger JAMES D."/>
            <person name="Berger JAMES D."/>
        </authorList>
    </citation>
    <scope>NUCLEOTIDE SEQUENCE [LARGE SCALE GENOMIC DNA]</scope>
</reference>
<feature type="compositionally biased region" description="Polar residues" evidence="8">
    <location>
        <begin position="181"/>
        <end position="201"/>
    </location>
</feature>
<comment type="catalytic activity">
    <reaction evidence="5">
        <text>a 5'-end (N(2),N(7)-dimethyl 5'-triphosphoguanosine)-ribonucleoside in snRNA + S-adenosyl-L-methionine = a 5'-end (N(2),N(2),N(7)-trimethyl 5'-triphosphoguanosine)-ribonucleoside in snRNA + S-adenosyl-L-homocysteine + H(+)</text>
        <dbReference type="Rhea" id="RHEA:78479"/>
        <dbReference type="Rhea" id="RHEA-COMP:19087"/>
        <dbReference type="Rhea" id="RHEA-COMP:19089"/>
        <dbReference type="ChEBI" id="CHEBI:15378"/>
        <dbReference type="ChEBI" id="CHEBI:57856"/>
        <dbReference type="ChEBI" id="CHEBI:59789"/>
        <dbReference type="ChEBI" id="CHEBI:167623"/>
        <dbReference type="ChEBI" id="CHEBI:172880"/>
    </reaction>
    <physiologicalReaction direction="left-to-right" evidence="5">
        <dbReference type="Rhea" id="RHEA:78480"/>
    </physiologicalReaction>
</comment>
<feature type="region of interest" description="Disordered" evidence="8">
    <location>
        <begin position="1"/>
        <end position="36"/>
    </location>
</feature>
<dbReference type="Pfam" id="PF09445">
    <property type="entry name" value="Methyltransf_15"/>
    <property type="match status" value="1"/>
</dbReference>
<name>A0AA85J6W6_TRIRE</name>
<evidence type="ECO:0000256" key="7">
    <source>
        <dbReference type="ARBA" id="ARBA00049790"/>
    </source>
</evidence>
<accession>A0AA85J6W6</accession>
<dbReference type="SUPFAM" id="SSF53335">
    <property type="entry name" value="S-adenosyl-L-methionine-dependent methyltransferases"/>
    <property type="match status" value="1"/>
</dbReference>
<evidence type="ECO:0000313" key="9">
    <source>
        <dbReference type="Proteomes" id="UP000050795"/>
    </source>
</evidence>
<feature type="compositionally biased region" description="Low complexity" evidence="8">
    <location>
        <begin position="216"/>
        <end position="230"/>
    </location>
</feature>
<sequence length="446" mass="49633">MFTLPSHNVLDSLSDVSSSDEEEEKNNHNVSSSDGEMVMPSQRFAPVRLTEVLRKRNKIAKIRYDSSKILPKYWKRRYDLFERFDEGVQLDEESWYSVTPECIARRQAKACACDFLVDAFAGVGGNTIHFAQNCGLVLAIENCFPRLLMLQNNAGIYGVLPKIMLVCGDVETILNSLRCTQSPINPSTNTNGNNHDTMGTENSDEKCIVRTSFEMTSNPSENSTSNPQENGESSVNPPETSIPVEGDASFASDINTAETPHVLQQLDNEASSSKSDSELNQNIESITSKEGEEKSAPSIIDVIFMSPPWGGPGYTGKVFPPGSTSWNRKKRKNWLADFDEIEPTKNLGDILLLNKALSAARHACSRILLYLPRNSSIGQLIQLSWPLHQEEEGLCNGRLGNCSSCKQYLNVHIESYCLRGRQLALGLYLGDFPFLEKDIIVYNKDT</sequence>
<evidence type="ECO:0000313" key="10">
    <source>
        <dbReference type="WBParaSite" id="TREG1_132990.1"/>
    </source>
</evidence>
<dbReference type="GO" id="GO:0005634">
    <property type="term" value="C:nucleus"/>
    <property type="evidence" value="ECO:0007669"/>
    <property type="project" value="TreeGrafter"/>
</dbReference>
<feature type="region of interest" description="Disordered" evidence="8">
    <location>
        <begin position="181"/>
        <end position="203"/>
    </location>
</feature>